<accession>A0ABP3E4V7</accession>
<evidence type="ECO:0000256" key="1">
    <source>
        <dbReference type="SAM" id="Phobius"/>
    </source>
</evidence>
<keyword evidence="3" id="KW-1185">Reference proteome</keyword>
<keyword evidence="1" id="KW-1133">Transmembrane helix</keyword>
<name>A0ABP3E4V7_9PSEU</name>
<evidence type="ECO:0000313" key="2">
    <source>
        <dbReference type="EMBL" id="GAA0249791.1"/>
    </source>
</evidence>
<dbReference type="EMBL" id="BAAABU010000017">
    <property type="protein sequence ID" value="GAA0249791.1"/>
    <property type="molecule type" value="Genomic_DNA"/>
</dbReference>
<gene>
    <name evidence="2" type="ORF">GCM10010492_57370</name>
</gene>
<organism evidence="2 3">
    <name type="scientific">Saccharothrix mutabilis subsp. mutabilis</name>
    <dbReference type="NCBI Taxonomy" id="66855"/>
    <lineage>
        <taxon>Bacteria</taxon>
        <taxon>Bacillati</taxon>
        <taxon>Actinomycetota</taxon>
        <taxon>Actinomycetes</taxon>
        <taxon>Pseudonocardiales</taxon>
        <taxon>Pseudonocardiaceae</taxon>
        <taxon>Saccharothrix</taxon>
    </lineage>
</organism>
<sequence>MNKWVRRVHRWVSMAFTVTVLATVVALAQAEPLVWVSYLPLLPLAVLFFTGLYMFALPHVAKRRARRA</sequence>
<protein>
    <submittedName>
        <fullName evidence="2">Uncharacterized protein</fullName>
    </submittedName>
</protein>
<reference evidence="3" key="1">
    <citation type="journal article" date="2019" name="Int. J. Syst. Evol. Microbiol.">
        <title>The Global Catalogue of Microorganisms (GCM) 10K type strain sequencing project: providing services to taxonomists for standard genome sequencing and annotation.</title>
        <authorList>
            <consortium name="The Broad Institute Genomics Platform"/>
            <consortium name="The Broad Institute Genome Sequencing Center for Infectious Disease"/>
            <person name="Wu L."/>
            <person name="Ma J."/>
        </authorList>
    </citation>
    <scope>NUCLEOTIDE SEQUENCE [LARGE SCALE GENOMIC DNA]</scope>
    <source>
        <strain evidence="3">JCM 3380</strain>
    </source>
</reference>
<keyword evidence="1" id="KW-0812">Transmembrane</keyword>
<dbReference type="Proteomes" id="UP001500416">
    <property type="component" value="Unassembled WGS sequence"/>
</dbReference>
<comment type="caution">
    <text evidence="2">The sequence shown here is derived from an EMBL/GenBank/DDBJ whole genome shotgun (WGS) entry which is preliminary data.</text>
</comment>
<keyword evidence="1" id="KW-0472">Membrane</keyword>
<evidence type="ECO:0000313" key="3">
    <source>
        <dbReference type="Proteomes" id="UP001500416"/>
    </source>
</evidence>
<dbReference type="RefSeq" id="WP_343937048.1">
    <property type="nucleotide sequence ID" value="NZ_BAAABU010000017.1"/>
</dbReference>
<feature type="transmembrane region" description="Helical" evidence="1">
    <location>
        <begin position="40"/>
        <end position="61"/>
    </location>
</feature>
<proteinExistence type="predicted"/>